<keyword evidence="1" id="KW-0732">Signal</keyword>
<evidence type="ECO:0000313" key="6">
    <source>
        <dbReference type="Proteomes" id="UP000319894"/>
    </source>
</evidence>
<feature type="transmembrane region" description="Helical" evidence="3">
    <location>
        <begin position="345"/>
        <end position="363"/>
    </location>
</feature>
<reference evidence="5 6" key="1">
    <citation type="submission" date="2018-06" db="EMBL/GenBank/DDBJ databases">
        <title>Natronomonas sp. F16-60 a new haloarchaeon isolated from a solar saltern of Isla Cristina, Huelva, Spain.</title>
        <authorList>
            <person name="Duran-Viseras A."/>
            <person name="Sanchez-Porro C."/>
            <person name="Ventosa A."/>
        </authorList>
    </citation>
    <scope>NUCLEOTIDE SEQUENCE [LARGE SCALE GENOMIC DNA]</scope>
    <source>
        <strain evidence="5 6">F16-60</strain>
    </source>
</reference>
<evidence type="ECO:0000256" key="3">
    <source>
        <dbReference type="SAM" id="Phobius"/>
    </source>
</evidence>
<feature type="compositionally biased region" description="Low complexity" evidence="2">
    <location>
        <begin position="233"/>
        <end position="246"/>
    </location>
</feature>
<organism evidence="5 6">
    <name type="scientific">Haloglomus irregulare</name>
    <dbReference type="NCBI Taxonomy" id="2234134"/>
    <lineage>
        <taxon>Archaea</taxon>
        <taxon>Methanobacteriati</taxon>
        <taxon>Methanobacteriota</taxon>
        <taxon>Stenosarchaea group</taxon>
        <taxon>Halobacteria</taxon>
        <taxon>Halobacteriales</taxon>
        <taxon>Natronomonadaceae</taxon>
        <taxon>Haloglomus</taxon>
    </lineage>
</organism>
<gene>
    <name evidence="5" type="ORF">DP107_05640</name>
</gene>
<feature type="region of interest" description="Disordered" evidence="2">
    <location>
        <begin position="29"/>
        <end position="63"/>
    </location>
</feature>
<keyword evidence="3" id="KW-1133">Transmembrane helix</keyword>
<dbReference type="Proteomes" id="UP000319894">
    <property type="component" value="Unassembled WGS sequence"/>
</dbReference>
<dbReference type="InterPro" id="IPR026371">
    <property type="entry name" value="PGF_CTERM"/>
</dbReference>
<name>A0A554ND90_9EURY</name>
<feature type="compositionally biased region" description="Low complexity" evidence="2">
    <location>
        <begin position="254"/>
        <end position="287"/>
    </location>
</feature>
<evidence type="ECO:0000256" key="1">
    <source>
        <dbReference type="ARBA" id="ARBA00022729"/>
    </source>
</evidence>
<dbReference type="Pfam" id="PF18204">
    <property type="entry name" value="PGF-CTERM"/>
    <property type="match status" value="1"/>
</dbReference>
<evidence type="ECO:0000313" key="5">
    <source>
        <dbReference type="EMBL" id="TSD15328.1"/>
    </source>
</evidence>
<sequence length="366" mass="37769">MQLQRTHAVALTALVVVSALLASPAAGGLVAQESGPPAPDQENRPPTDGADFIVRPDDPRPDTGTTYTMLARGAGPWDGSRGLQEIDNYKITTQDTRFQDCSPDDARAFGIDRNNDDPGTGTDEPLLRHMKSYSVDGRVIAVEIYDDSDLGGAPTFLNDTDETVAQLANCVVTPSEPGWYQFKGYVNGTNYAGNYQEVLIYTEYFYICDCDSEAEERLGPRPHSGSDTGSGLTDDSTATATATDTATPERGDPSTATAAGTATATETATETRTDTATSTRADTATGEPDADDGDDADSGGGGDGTAATATGTAAASGDDGGQGAQPRRNQQGGGAATPTIAEGPGFGAVAALVGLLTVALLTLRRR</sequence>
<feature type="compositionally biased region" description="Acidic residues" evidence="2">
    <location>
        <begin position="288"/>
        <end position="297"/>
    </location>
</feature>
<dbReference type="OrthoDB" id="242366at2157"/>
<dbReference type="GO" id="GO:0005886">
    <property type="term" value="C:plasma membrane"/>
    <property type="evidence" value="ECO:0007669"/>
    <property type="project" value="UniProtKB-SubCell"/>
</dbReference>
<evidence type="ECO:0000259" key="4">
    <source>
        <dbReference type="Pfam" id="PF18204"/>
    </source>
</evidence>
<dbReference type="GO" id="GO:0030115">
    <property type="term" value="C:S-layer"/>
    <property type="evidence" value="ECO:0007669"/>
    <property type="project" value="UniProtKB-SubCell"/>
</dbReference>
<proteinExistence type="predicted"/>
<evidence type="ECO:0000256" key="2">
    <source>
        <dbReference type="SAM" id="MobiDB-lite"/>
    </source>
</evidence>
<keyword evidence="3" id="KW-0812">Transmembrane</keyword>
<dbReference type="AlphaFoldDB" id="A0A554ND90"/>
<feature type="compositionally biased region" description="Low complexity" evidence="2">
    <location>
        <begin position="305"/>
        <end position="317"/>
    </location>
</feature>
<protein>
    <recommendedName>
        <fullName evidence="4">PGF-CTERM archaeal protein-sorting signal domain-containing protein</fullName>
    </recommendedName>
</protein>
<keyword evidence="3" id="KW-0472">Membrane</keyword>
<keyword evidence="6" id="KW-1185">Reference proteome</keyword>
<comment type="caution">
    <text evidence="5">The sequence shown here is derived from an EMBL/GenBank/DDBJ whole genome shotgun (WGS) entry which is preliminary data.</text>
</comment>
<dbReference type="RefSeq" id="WP_144261168.1">
    <property type="nucleotide sequence ID" value="NZ_QMDX01000002.1"/>
</dbReference>
<feature type="region of interest" description="Disordered" evidence="2">
    <location>
        <begin position="215"/>
        <end position="339"/>
    </location>
</feature>
<feature type="domain" description="PGF-CTERM archaeal protein-sorting signal" evidence="4">
    <location>
        <begin position="344"/>
        <end position="365"/>
    </location>
</feature>
<dbReference type="InParanoid" id="A0A554ND90"/>
<accession>A0A554ND90</accession>
<dbReference type="NCBIfam" id="TIGR04126">
    <property type="entry name" value="PGF_CTERM"/>
    <property type="match status" value="1"/>
</dbReference>
<dbReference type="EMBL" id="QMDX01000002">
    <property type="protein sequence ID" value="TSD15328.1"/>
    <property type="molecule type" value="Genomic_DNA"/>
</dbReference>